<dbReference type="CDD" id="cd01949">
    <property type="entry name" value="GGDEF"/>
    <property type="match status" value="1"/>
</dbReference>
<evidence type="ECO:0000259" key="2">
    <source>
        <dbReference type="PROSITE" id="PS50887"/>
    </source>
</evidence>
<dbReference type="AlphaFoldDB" id="A0A6N8UBA3"/>
<gene>
    <name evidence="3" type="ORF">GSF08_03590</name>
</gene>
<evidence type="ECO:0000259" key="1">
    <source>
        <dbReference type="PROSITE" id="PS50113"/>
    </source>
</evidence>
<comment type="caution">
    <text evidence="3">The sequence shown here is derived from an EMBL/GenBank/DDBJ whole genome shotgun (WGS) entry which is preliminary data.</text>
</comment>
<dbReference type="PROSITE" id="PS50113">
    <property type="entry name" value="PAC"/>
    <property type="match status" value="1"/>
</dbReference>
<dbReference type="SUPFAM" id="SSF55073">
    <property type="entry name" value="Nucleotide cyclase"/>
    <property type="match status" value="1"/>
</dbReference>
<dbReference type="InterPro" id="IPR000160">
    <property type="entry name" value="GGDEF_dom"/>
</dbReference>
<reference evidence="3 4" key="1">
    <citation type="submission" date="2019-12" db="EMBL/GenBank/DDBJ databases">
        <authorList>
            <person name="Yang R."/>
        </authorList>
    </citation>
    <scope>NUCLEOTIDE SEQUENCE [LARGE SCALE GENOMIC DNA]</scope>
    <source>
        <strain evidence="3 4">DONG20-135</strain>
    </source>
</reference>
<dbReference type="SMART" id="SM00267">
    <property type="entry name" value="GGDEF"/>
    <property type="match status" value="1"/>
</dbReference>
<dbReference type="PANTHER" id="PTHR46663:SF2">
    <property type="entry name" value="GGDEF DOMAIN-CONTAINING PROTEIN"/>
    <property type="match status" value="1"/>
</dbReference>
<organism evidence="3 4">
    <name type="scientific">Copranaerobaculum intestinale</name>
    <dbReference type="NCBI Taxonomy" id="2692629"/>
    <lineage>
        <taxon>Bacteria</taxon>
        <taxon>Bacillati</taxon>
        <taxon>Bacillota</taxon>
        <taxon>Erysipelotrichia</taxon>
        <taxon>Erysipelotrichales</taxon>
        <taxon>Erysipelotrichaceae</taxon>
        <taxon>Copranaerobaculum</taxon>
    </lineage>
</organism>
<dbReference type="InterPro" id="IPR052163">
    <property type="entry name" value="DGC-Regulatory_Protein"/>
</dbReference>
<dbReference type="InterPro" id="IPR000700">
    <property type="entry name" value="PAS-assoc_C"/>
</dbReference>
<dbReference type="NCBIfam" id="TIGR00254">
    <property type="entry name" value="GGDEF"/>
    <property type="match status" value="1"/>
</dbReference>
<accession>A0A6N8UBA3</accession>
<feature type="domain" description="PAC" evidence="1">
    <location>
        <begin position="339"/>
        <end position="391"/>
    </location>
</feature>
<dbReference type="Gene3D" id="3.30.450.20">
    <property type="entry name" value="PAS domain"/>
    <property type="match status" value="1"/>
</dbReference>
<dbReference type="Proteomes" id="UP000434036">
    <property type="component" value="Unassembled WGS sequence"/>
</dbReference>
<sequence>MDSRSSFSNLHLKQKPLDDLSAVLCAIPQPICITALDEKFTVQYQNDALLTMTDTPLMHIAQWMPSADLHQVHDELITWGQTEVIGGTAVPQSQKHYQLIGKLYQQSCVIWAIQDISSEYEYKQAYAHLHEEYEAMIELSGKDFTVFHIEQRMLVLPKSMAEEYGLPMICEDAPYSVAKRLFRDEDCRKRYIDFYESMIKGDTSGTAVVKLYNVHGASEWFSLSYTMLHEHDPKMKRTIISHENVTASREKEILYQKWRCRFEKAKEKAVAYYEYDLSDDSFESITGPAAARMLKNYTFTSASRYISENFVYEDDQAAYLQMFSRENLMVQFYQGNMEFKLEHRRYRDDGSLYWAKTSVQLVQDPYSNHIKASILIKDIDATKKEQLQLVRLSKTDPLTGLLNRHELISQFEALIKSNPHEQHVLLVMDLDCFKHINDTRGHYFGDRVLKDVAKRISAIIRDGDLCGRLGGDEFIAVLKGISSPTLMEERLTEICQNLIFEYPSLRATISVGVAMYPDHGMDFHTLYQRGDEALYEVKRRGRNGYCIYEP</sequence>
<evidence type="ECO:0000313" key="4">
    <source>
        <dbReference type="Proteomes" id="UP000434036"/>
    </source>
</evidence>
<protein>
    <submittedName>
        <fullName evidence="3">Diguanylate cyclase</fullName>
    </submittedName>
</protein>
<dbReference type="EMBL" id="WUUQ01000001">
    <property type="protein sequence ID" value="MXQ73017.1"/>
    <property type="molecule type" value="Genomic_DNA"/>
</dbReference>
<reference evidence="3 4" key="2">
    <citation type="submission" date="2020-01" db="EMBL/GenBank/DDBJ databases">
        <title>Clostridiaceae sp. nov. isolated from the gut of human by culturomics.</title>
        <authorList>
            <person name="Chang Y."/>
        </authorList>
    </citation>
    <scope>NUCLEOTIDE SEQUENCE [LARGE SCALE GENOMIC DNA]</scope>
    <source>
        <strain evidence="3 4">DONG20-135</strain>
    </source>
</reference>
<dbReference type="InterPro" id="IPR029787">
    <property type="entry name" value="Nucleotide_cyclase"/>
</dbReference>
<dbReference type="Pfam" id="PF00990">
    <property type="entry name" value="GGDEF"/>
    <property type="match status" value="1"/>
</dbReference>
<dbReference type="RefSeq" id="WP_160624445.1">
    <property type="nucleotide sequence ID" value="NZ_WUUQ01000001.1"/>
</dbReference>
<keyword evidence="4" id="KW-1185">Reference proteome</keyword>
<name>A0A6N8UBA3_9FIRM</name>
<evidence type="ECO:0000313" key="3">
    <source>
        <dbReference type="EMBL" id="MXQ73017.1"/>
    </source>
</evidence>
<dbReference type="PROSITE" id="PS50887">
    <property type="entry name" value="GGDEF"/>
    <property type="match status" value="1"/>
</dbReference>
<dbReference type="InterPro" id="IPR043128">
    <property type="entry name" value="Rev_trsase/Diguanyl_cyclase"/>
</dbReference>
<feature type="domain" description="GGDEF" evidence="2">
    <location>
        <begin position="421"/>
        <end position="550"/>
    </location>
</feature>
<proteinExistence type="predicted"/>
<dbReference type="Gene3D" id="3.30.70.270">
    <property type="match status" value="1"/>
</dbReference>
<dbReference type="PANTHER" id="PTHR46663">
    <property type="entry name" value="DIGUANYLATE CYCLASE DGCT-RELATED"/>
    <property type="match status" value="1"/>
</dbReference>